<evidence type="ECO:0000313" key="11">
    <source>
        <dbReference type="EMBL" id="OOQ84361.1"/>
    </source>
</evidence>
<evidence type="ECO:0000259" key="10">
    <source>
        <dbReference type="PROSITE" id="PS50866"/>
    </source>
</evidence>
<dbReference type="Pfam" id="PF01105">
    <property type="entry name" value="EMP24_GP25L"/>
    <property type="match status" value="1"/>
</dbReference>
<organism evidence="11 12">
    <name type="scientific">Penicillium brasilianum</name>
    <dbReference type="NCBI Taxonomy" id="104259"/>
    <lineage>
        <taxon>Eukaryota</taxon>
        <taxon>Fungi</taxon>
        <taxon>Dikarya</taxon>
        <taxon>Ascomycota</taxon>
        <taxon>Pezizomycotina</taxon>
        <taxon>Eurotiomycetes</taxon>
        <taxon>Eurotiomycetidae</taxon>
        <taxon>Eurotiales</taxon>
        <taxon>Aspergillaceae</taxon>
        <taxon>Penicillium</taxon>
    </lineage>
</organism>
<proteinExistence type="inferred from homology"/>
<evidence type="ECO:0000256" key="9">
    <source>
        <dbReference type="SAM" id="SignalP"/>
    </source>
</evidence>
<dbReference type="GO" id="GO:0012505">
    <property type="term" value="C:endomembrane system"/>
    <property type="evidence" value="ECO:0007669"/>
    <property type="project" value="UniProtKB-SubCell"/>
</dbReference>
<evidence type="ECO:0000256" key="4">
    <source>
        <dbReference type="ARBA" id="ARBA00022729"/>
    </source>
</evidence>
<comment type="similarity">
    <text evidence="2">Belongs to the EMP24/GP25L family.</text>
</comment>
<dbReference type="InterPro" id="IPR015720">
    <property type="entry name" value="Emp24-like"/>
</dbReference>
<evidence type="ECO:0000256" key="7">
    <source>
        <dbReference type="ARBA" id="ARBA00037847"/>
    </source>
</evidence>
<name>A0A1S9RG86_PENBI</name>
<keyword evidence="5 8" id="KW-1133">Transmembrane helix</keyword>
<protein>
    <submittedName>
        <fullName evidence="11">Suppressor/enhancer of lin-12 protein 9</fullName>
    </submittedName>
</protein>
<dbReference type="PANTHER" id="PTHR22811">
    <property type="entry name" value="TRANSMEMBRANE EMP24 DOMAIN-CONTAINING PROTEIN"/>
    <property type="match status" value="1"/>
</dbReference>
<dbReference type="InterPro" id="IPR036598">
    <property type="entry name" value="GOLD_dom_sf"/>
</dbReference>
<dbReference type="AlphaFoldDB" id="A0A1S9RG86"/>
<evidence type="ECO:0000313" key="12">
    <source>
        <dbReference type="Proteomes" id="UP000190744"/>
    </source>
</evidence>
<reference evidence="12" key="1">
    <citation type="submission" date="2015-09" db="EMBL/GenBank/DDBJ databases">
        <authorList>
            <person name="Fill T.P."/>
            <person name="Baretta J.F."/>
            <person name="de Almeida L.G."/>
            <person name="Rocha M."/>
            <person name="de Souza D.H."/>
            <person name="Malavazi I."/>
            <person name="Cerdeira L.T."/>
            <person name="Hong H."/>
            <person name="Samborskyy M."/>
            <person name="de Vasconcelos A.T."/>
            <person name="Leadlay P."/>
            <person name="Rodrigues-Filho E."/>
        </authorList>
    </citation>
    <scope>NUCLEOTIDE SEQUENCE [LARGE SCALE GENOMIC DNA]</scope>
    <source>
        <strain evidence="12">LaBioMMi 136</strain>
    </source>
</reference>
<feature type="transmembrane region" description="Helical" evidence="8">
    <location>
        <begin position="245"/>
        <end position="269"/>
    </location>
</feature>
<evidence type="ECO:0000256" key="3">
    <source>
        <dbReference type="ARBA" id="ARBA00022692"/>
    </source>
</evidence>
<dbReference type="SMART" id="SM01190">
    <property type="entry name" value="EMP24_GP25L"/>
    <property type="match status" value="1"/>
</dbReference>
<accession>A0A1S9RG86</accession>
<feature type="chain" id="PRO_5012843035" evidence="9">
    <location>
        <begin position="22"/>
        <end position="335"/>
    </location>
</feature>
<evidence type="ECO:0000256" key="5">
    <source>
        <dbReference type="ARBA" id="ARBA00022989"/>
    </source>
</evidence>
<evidence type="ECO:0000256" key="6">
    <source>
        <dbReference type="ARBA" id="ARBA00023136"/>
    </source>
</evidence>
<keyword evidence="3 8" id="KW-0812">Transmembrane</keyword>
<dbReference type="PROSITE" id="PS50866">
    <property type="entry name" value="GOLD"/>
    <property type="match status" value="1"/>
</dbReference>
<feature type="domain" description="GOLD" evidence="10">
    <location>
        <begin position="31"/>
        <end position="118"/>
    </location>
</feature>
<evidence type="ECO:0000256" key="2">
    <source>
        <dbReference type="ARBA" id="ARBA00007104"/>
    </source>
</evidence>
<sequence>MRFSATTLLVTALGWVSAATAHTIQLKAHSRECFHETLHRDDLMTVTFQVGDREFGGSGNLEIDFWVEDPLRNRQYYKQAISNEDYSFTAHADGKYNYCFSNEGWTSNSKEVSFNVHGIVYVPESEMSADPLEAEVRKLSDALTQVKDEQSYIVVRERVHRNTAESTNGRVKWWSIFQLAVVIGEGIFQVWWLKRFFESSTCVPNSARLPILAPIGSSHICPLGSEERWELRTLPFGCNASSLTVISVVVSILGTFAAIAAGWGMLCLAKSMRRHWKAINDETVNDQGQGWSSSTLWNKLLFPLARTFGKVRQRGGQSLLVEEAQDNGETRPLIE</sequence>
<dbReference type="GO" id="GO:0016020">
    <property type="term" value="C:membrane"/>
    <property type="evidence" value="ECO:0007669"/>
    <property type="project" value="UniProtKB-SubCell"/>
</dbReference>
<feature type="signal peptide" evidence="9">
    <location>
        <begin position="1"/>
        <end position="21"/>
    </location>
</feature>
<dbReference type="SUPFAM" id="SSF101576">
    <property type="entry name" value="Supernatant protein factor (SPF), C-terminal domain"/>
    <property type="match status" value="1"/>
</dbReference>
<evidence type="ECO:0000256" key="1">
    <source>
        <dbReference type="ARBA" id="ARBA00004479"/>
    </source>
</evidence>
<dbReference type="EMBL" id="LJBN01000182">
    <property type="protein sequence ID" value="OOQ84361.1"/>
    <property type="molecule type" value="Genomic_DNA"/>
</dbReference>
<comment type="caution">
    <text evidence="11">The sequence shown here is derived from an EMBL/GenBank/DDBJ whole genome shotgun (WGS) entry which is preliminary data.</text>
</comment>
<gene>
    <name evidence="11" type="ORF">PEBR_30622</name>
</gene>
<evidence type="ECO:0000256" key="8">
    <source>
        <dbReference type="SAM" id="Phobius"/>
    </source>
</evidence>
<keyword evidence="4 9" id="KW-0732">Signal</keyword>
<dbReference type="InterPro" id="IPR009038">
    <property type="entry name" value="GOLD_dom"/>
</dbReference>
<dbReference type="Proteomes" id="UP000190744">
    <property type="component" value="Unassembled WGS sequence"/>
</dbReference>
<keyword evidence="6 8" id="KW-0472">Membrane</keyword>
<comment type="subcellular location">
    <subcellularLocation>
        <location evidence="7">Endomembrane system</location>
        <topology evidence="7">Single-pass membrane protein</topology>
    </subcellularLocation>
    <subcellularLocation>
        <location evidence="1">Membrane</location>
        <topology evidence="1">Single-pass type I membrane protein</topology>
    </subcellularLocation>
</comment>